<dbReference type="EMBL" id="FRDF01000018">
    <property type="protein sequence ID" value="SHN64683.1"/>
    <property type="molecule type" value="Genomic_DNA"/>
</dbReference>
<keyword evidence="2 3" id="KW-0690">Ribosome biogenesis</keyword>
<dbReference type="SUPFAM" id="SSF74942">
    <property type="entry name" value="YhbC-like, C-terminal domain"/>
    <property type="match status" value="1"/>
</dbReference>
<evidence type="ECO:0000313" key="6">
    <source>
        <dbReference type="EMBL" id="SHN64683.1"/>
    </source>
</evidence>
<evidence type="ECO:0000313" key="7">
    <source>
        <dbReference type="Proteomes" id="UP000184391"/>
    </source>
</evidence>
<dbReference type="InterPro" id="IPR035956">
    <property type="entry name" value="RimP_N_sf"/>
</dbReference>
<dbReference type="SUPFAM" id="SSF75420">
    <property type="entry name" value="YhbC-like, N-terminal domain"/>
    <property type="match status" value="1"/>
</dbReference>
<evidence type="ECO:0000256" key="3">
    <source>
        <dbReference type="HAMAP-Rule" id="MF_01077"/>
    </source>
</evidence>
<dbReference type="STRING" id="198312.SAMN02745193_02770"/>
<evidence type="ECO:0000256" key="2">
    <source>
        <dbReference type="ARBA" id="ARBA00022517"/>
    </source>
</evidence>
<dbReference type="RefSeq" id="WP_072675602.1">
    <property type="nucleotide sequence ID" value="NZ_FRDF01000018.1"/>
</dbReference>
<accession>A0A1M7T1T8</accession>
<sequence>MADIARLTELIEPEAAALGFALVRVAMITSEAGDGGMALQIMAEDPATGQLVIDQCAALSRRVSDVIDTAEEAGEVLIEGAYHLEVSSPGIDRPLTRSKDFTDWAGHEARIVMVKTHDGQRVSKGILHGIADGMVHITDAKAGDVHLPLEQIHSARLVLTDALIAATRPLDTSGADELIEDKEKADD</sequence>
<organism evidence="6 7">
    <name type="scientific">Erythrobacter sanguineus</name>
    <dbReference type="NCBI Taxonomy" id="198312"/>
    <lineage>
        <taxon>Bacteria</taxon>
        <taxon>Pseudomonadati</taxon>
        <taxon>Pseudomonadota</taxon>
        <taxon>Alphaproteobacteria</taxon>
        <taxon>Sphingomonadales</taxon>
        <taxon>Erythrobacteraceae</taxon>
        <taxon>Erythrobacter/Porphyrobacter group</taxon>
        <taxon>Erythrobacter</taxon>
    </lineage>
</organism>
<dbReference type="PANTHER" id="PTHR33867">
    <property type="entry name" value="RIBOSOME MATURATION FACTOR RIMP"/>
    <property type="match status" value="1"/>
</dbReference>
<dbReference type="GO" id="GO:0006412">
    <property type="term" value="P:translation"/>
    <property type="evidence" value="ECO:0007669"/>
    <property type="project" value="TreeGrafter"/>
</dbReference>
<dbReference type="GO" id="GO:0000028">
    <property type="term" value="P:ribosomal small subunit assembly"/>
    <property type="evidence" value="ECO:0007669"/>
    <property type="project" value="TreeGrafter"/>
</dbReference>
<dbReference type="InterPro" id="IPR028989">
    <property type="entry name" value="RimP_N"/>
</dbReference>
<reference evidence="7" key="1">
    <citation type="submission" date="2016-12" db="EMBL/GenBank/DDBJ databases">
        <authorList>
            <person name="Varghese N."/>
            <person name="Submissions S."/>
        </authorList>
    </citation>
    <scope>NUCLEOTIDE SEQUENCE [LARGE SCALE GENOMIC DNA]</scope>
    <source>
        <strain evidence="7">DSM 11032</strain>
    </source>
</reference>
<dbReference type="PANTHER" id="PTHR33867:SF1">
    <property type="entry name" value="RIBOSOME MATURATION FACTOR RIMP"/>
    <property type="match status" value="1"/>
</dbReference>
<dbReference type="InterPro" id="IPR028998">
    <property type="entry name" value="RimP_C"/>
</dbReference>
<feature type="domain" description="Ribosome maturation factor RimP N-terminal" evidence="4">
    <location>
        <begin position="10"/>
        <end position="92"/>
    </location>
</feature>
<gene>
    <name evidence="3" type="primary">rimP</name>
    <name evidence="6" type="ORF">SAMN02745193_02770</name>
</gene>
<evidence type="ECO:0000256" key="1">
    <source>
        <dbReference type="ARBA" id="ARBA00022490"/>
    </source>
</evidence>
<feature type="domain" description="Ribosome maturation factor RimP C-terminal" evidence="5">
    <location>
        <begin position="95"/>
        <end position="160"/>
    </location>
</feature>
<protein>
    <recommendedName>
        <fullName evidence="3">Ribosome maturation factor RimP</fullName>
    </recommendedName>
</protein>
<evidence type="ECO:0000259" key="4">
    <source>
        <dbReference type="Pfam" id="PF02576"/>
    </source>
</evidence>
<dbReference type="GO" id="GO:0005829">
    <property type="term" value="C:cytosol"/>
    <property type="evidence" value="ECO:0007669"/>
    <property type="project" value="TreeGrafter"/>
</dbReference>
<dbReference type="Pfam" id="PF02576">
    <property type="entry name" value="RimP_N"/>
    <property type="match status" value="1"/>
</dbReference>
<comment type="subcellular location">
    <subcellularLocation>
        <location evidence="3">Cytoplasm</location>
    </subcellularLocation>
</comment>
<dbReference type="Gene3D" id="3.30.300.70">
    <property type="entry name" value="RimP-like superfamily, N-terminal"/>
    <property type="match status" value="1"/>
</dbReference>
<comment type="function">
    <text evidence="3">Required for maturation of 30S ribosomal subunits.</text>
</comment>
<keyword evidence="1 3" id="KW-0963">Cytoplasm</keyword>
<dbReference type="Pfam" id="PF17384">
    <property type="entry name" value="DUF150_C"/>
    <property type="match status" value="1"/>
</dbReference>
<dbReference type="HAMAP" id="MF_01077">
    <property type="entry name" value="RimP"/>
    <property type="match status" value="1"/>
</dbReference>
<evidence type="ECO:0000259" key="5">
    <source>
        <dbReference type="Pfam" id="PF17384"/>
    </source>
</evidence>
<dbReference type="NCBIfam" id="NF011229">
    <property type="entry name" value="PRK14636.1"/>
    <property type="match status" value="1"/>
</dbReference>
<dbReference type="OrthoDB" id="9805006at2"/>
<dbReference type="InterPro" id="IPR036847">
    <property type="entry name" value="RimP_C_sf"/>
</dbReference>
<name>A0A1M7T1T8_9SPHN</name>
<comment type="similarity">
    <text evidence="3">Belongs to the RimP family.</text>
</comment>
<dbReference type="Proteomes" id="UP000184391">
    <property type="component" value="Unassembled WGS sequence"/>
</dbReference>
<dbReference type="CDD" id="cd01734">
    <property type="entry name" value="YlxS_C"/>
    <property type="match status" value="1"/>
</dbReference>
<dbReference type="AlphaFoldDB" id="A0A1M7T1T8"/>
<dbReference type="InterPro" id="IPR003728">
    <property type="entry name" value="Ribosome_maturation_RimP"/>
</dbReference>
<keyword evidence="7" id="KW-1185">Reference proteome</keyword>
<proteinExistence type="inferred from homology"/>